<dbReference type="Proteomes" id="UP001501153">
    <property type="component" value="Unassembled WGS sequence"/>
</dbReference>
<comment type="similarity">
    <text evidence="1">Belongs to the PemK/MazF family.</text>
</comment>
<dbReference type="PANTHER" id="PTHR33988:SF2">
    <property type="entry name" value="ENDORIBONUCLEASE MAZF"/>
    <property type="match status" value="1"/>
</dbReference>
<comment type="caution">
    <text evidence="2">The sequence shown here is derived from an EMBL/GenBank/DDBJ whole genome shotgun (WGS) entry which is preliminary data.</text>
</comment>
<gene>
    <name evidence="2" type="ORF">GCM10023185_29450</name>
</gene>
<keyword evidence="1" id="KW-0378">Hydrolase</keyword>
<dbReference type="PIRSF" id="PIRSF033490">
    <property type="entry name" value="MazF"/>
    <property type="match status" value="1"/>
</dbReference>
<dbReference type="RefSeq" id="WP_345236855.1">
    <property type="nucleotide sequence ID" value="NZ_BAABGZ010000063.1"/>
</dbReference>
<dbReference type="InterPro" id="IPR003477">
    <property type="entry name" value="PemK-like"/>
</dbReference>
<evidence type="ECO:0000313" key="3">
    <source>
        <dbReference type="Proteomes" id="UP001501153"/>
    </source>
</evidence>
<dbReference type="SUPFAM" id="SSF50118">
    <property type="entry name" value="Cell growth inhibitor/plasmid maintenance toxic component"/>
    <property type="match status" value="1"/>
</dbReference>
<sequence>MVSAAYPRRFEVWLVTLDPTLGSEIAKTRPCVVVSPDAANKFLRTVLVAPLTHTQKRYPTRVNCTFQQQPGQVALDQLRAVDTVRLVKHLGELEEATGREVCAVLGEMFAW</sequence>
<organism evidence="2 3">
    <name type="scientific">Hymenobacter saemangeumensis</name>
    <dbReference type="NCBI Taxonomy" id="1084522"/>
    <lineage>
        <taxon>Bacteria</taxon>
        <taxon>Pseudomonadati</taxon>
        <taxon>Bacteroidota</taxon>
        <taxon>Cytophagia</taxon>
        <taxon>Cytophagales</taxon>
        <taxon>Hymenobacteraceae</taxon>
        <taxon>Hymenobacter</taxon>
    </lineage>
</organism>
<dbReference type="Pfam" id="PF02452">
    <property type="entry name" value="PemK_toxin"/>
    <property type="match status" value="1"/>
</dbReference>
<name>A0ABP8IKZ1_9BACT</name>
<proteinExistence type="inferred from homology"/>
<evidence type="ECO:0000313" key="2">
    <source>
        <dbReference type="EMBL" id="GAA4361989.1"/>
    </source>
</evidence>
<comment type="function">
    <text evidence="1">Toxic component of a type II toxin-antitoxin (TA) system.</text>
</comment>
<protein>
    <recommendedName>
        <fullName evidence="1">mRNA interferase</fullName>
        <ecNumber evidence="1">3.1.-.-</ecNumber>
    </recommendedName>
</protein>
<evidence type="ECO:0000256" key="1">
    <source>
        <dbReference type="PIRNR" id="PIRNR033490"/>
    </source>
</evidence>
<accession>A0ABP8IKZ1</accession>
<dbReference type="EMBL" id="BAABGZ010000063">
    <property type="protein sequence ID" value="GAA4361989.1"/>
    <property type="molecule type" value="Genomic_DNA"/>
</dbReference>
<reference evidence="3" key="1">
    <citation type="journal article" date="2019" name="Int. J. Syst. Evol. Microbiol.">
        <title>The Global Catalogue of Microorganisms (GCM) 10K type strain sequencing project: providing services to taxonomists for standard genome sequencing and annotation.</title>
        <authorList>
            <consortium name="The Broad Institute Genomics Platform"/>
            <consortium name="The Broad Institute Genome Sequencing Center for Infectious Disease"/>
            <person name="Wu L."/>
            <person name="Ma J."/>
        </authorList>
    </citation>
    <scope>NUCLEOTIDE SEQUENCE [LARGE SCALE GENOMIC DNA]</scope>
    <source>
        <strain evidence="3">JCM 17923</strain>
    </source>
</reference>
<dbReference type="Gene3D" id="2.30.30.110">
    <property type="match status" value="1"/>
</dbReference>
<dbReference type="InterPro" id="IPR011067">
    <property type="entry name" value="Plasmid_toxin/cell-grow_inhib"/>
</dbReference>
<keyword evidence="1" id="KW-0255">Endonuclease</keyword>
<keyword evidence="1" id="KW-0540">Nuclease</keyword>
<keyword evidence="3" id="KW-1185">Reference proteome</keyword>
<dbReference type="PANTHER" id="PTHR33988">
    <property type="entry name" value="ENDORIBONUCLEASE MAZF-RELATED"/>
    <property type="match status" value="1"/>
</dbReference>
<dbReference type="EC" id="3.1.-.-" evidence="1"/>